<evidence type="ECO:0000313" key="3">
    <source>
        <dbReference type="Proteomes" id="UP000265520"/>
    </source>
</evidence>
<comment type="caution">
    <text evidence="2">The sequence shown here is derived from an EMBL/GenBank/DDBJ whole genome shotgun (WGS) entry which is preliminary data.</text>
</comment>
<feature type="region of interest" description="Disordered" evidence="1">
    <location>
        <begin position="19"/>
        <end position="39"/>
    </location>
</feature>
<name>A0A392V0P5_9FABA</name>
<sequence>MEGNLFDRFGDFGTDAIAREKSGADRSGDGREGSLICEI</sequence>
<keyword evidence="3" id="KW-1185">Reference proteome</keyword>
<feature type="non-terminal residue" evidence="2">
    <location>
        <position position="39"/>
    </location>
</feature>
<proteinExistence type="predicted"/>
<dbReference type="EMBL" id="LXQA011003701">
    <property type="protein sequence ID" value="MCI80809.1"/>
    <property type="molecule type" value="Genomic_DNA"/>
</dbReference>
<evidence type="ECO:0000256" key="1">
    <source>
        <dbReference type="SAM" id="MobiDB-lite"/>
    </source>
</evidence>
<accession>A0A392V0P5</accession>
<evidence type="ECO:0000313" key="2">
    <source>
        <dbReference type="EMBL" id="MCI80809.1"/>
    </source>
</evidence>
<organism evidence="2 3">
    <name type="scientific">Trifolium medium</name>
    <dbReference type="NCBI Taxonomy" id="97028"/>
    <lineage>
        <taxon>Eukaryota</taxon>
        <taxon>Viridiplantae</taxon>
        <taxon>Streptophyta</taxon>
        <taxon>Embryophyta</taxon>
        <taxon>Tracheophyta</taxon>
        <taxon>Spermatophyta</taxon>
        <taxon>Magnoliopsida</taxon>
        <taxon>eudicotyledons</taxon>
        <taxon>Gunneridae</taxon>
        <taxon>Pentapetalae</taxon>
        <taxon>rosids</taxon>
        <taxon>fabids</taxon>
        <taxon>Fabales</taxon>
        <taxon>Fabaceae</taxon>
        <taxon>Papilionoideae</taxon>
        <taxon>50 kb inversion clade</taxon>
        <taxon>NPAAA clade</taxon>
        <taxon>Hologalegina</taxon>
        <taxon>IRL clade</taxon>
        <taxon>Trifolieae</taxon>
        <taxon>Trifolium</taxon>
    </lineage>
</organism>
<reference evidence="2 3" key="1">
    <citation type="journal article" date="2018" name="Front. Plant Sci.">
        <title>Red Clover (Trifolium pratense) and Zigzag Clover (T. medium) - A Picture of Genomic Similarities and Differences.</title>
        <authorList>
            <person name="Dluhosova J."/>
            <person name="Istvanek J."/>
            <person name="Nedelnik J."/>
            <person name="Repkova J."/>
        </authorList>
    </citation>
    <scope>NUCLEOTIDE SEQUENCE [LARGE SCALE GENOMIC DNA]</scope>
    <source>
        <strain evidence="3">cv. 10/8</strain>
        <tissue evidence="2">Leaf</tissue>
    </source>
</reference>
<feature type="compositionally biased region" description="Basic and acidic residues" evidence="1">
    <location>
        <begin position="19"/>
        <end position="32"/>
    </location>
</feature>
<dbReference type="Proteomes" id="UP000265520">
    <property type="component" value="Unassembled WGS sequence"/>
</dbReference>
<dbReference type="AlphaFoldDB" id="A0A392V0P5"/>
<protein>
    <submittedName>
        <fullName evidence="2">Uncharacterized protein</fullName>
    </submittedName>
</protein>